<dbReference type="InterPro" id="IPR051677">
    <property type="entry name" value="AfsR-DnrI-RedD_regulator"/>
</dbReference>
<protein>
    <recommendedName>
        <fullName evidence="7">DNA-binding SARP family transcriptional activator</fullName>
    </recommendedName>
</protein>
<dbReference type="SUPFAM" id="SSF46894">
    <property type="entry name" value="C-terminal effector domain of the bipartite response regulators"/>
    <property type="match status" value="1"/>
</dbReference>
<keyword evidence="6" id="KW-1185">Reference proteome</keyword>
<evidence type="ECO:0000256" key="2">
    <source>
        <dbReference type="ARBA" id="ARBA00023125"/>
    </source>
</evidence>
<dbReference type="SUPFAM" id="SSF48452">
    <property type="entry name" value="TPR-like"/>
    <property type="match status" value="1"/>
</dbReference>
<feature type="domain" description="Bacterial transcriptional activator" evidence="4">
    <location>
        <begin position="110"/>
        <end position="255"/>
    </location>
</feature>
<dbReference type="SMART" id="SM00862">
    <property type="entry name" value="Trans_reg_C"/>
    <property type="match status" value="1"/>
</dbReference>
<gene>
    <name evidence="5" type="ORF">KOI35_15705</name>
</gene>
<accession>A0ABS5YNA6</accession>
<dbReference type="PANTHER" id="PTHR35807">
    <property type="entry name" value="TRANSCRIPTIONAL REGULATOR REDD-RELATED"/>
    <property type="match status" value="1"/>
</dbReference>
<proteinExistence type="inferred from homology"/>
<dbReference type="RefSeq" id="WP_215788158.1">
    <property type="nucleotide sequence ID" value="NZ_JAHKKG010000005.1"/>
</dbReference>
<dbReference type="Proteomes" id="UP001519654">
    <property type="component" value="Unassembled WGS sequence"/>
</dbReference>
<dbReference type="InterPro" id="IPR005158">
    <property type="entry name" value="BTAD"/>
</dbReference>
<dbReference type="Gene3D" id="1.25.40.10">
    <property type="entry name" value="Tetratricopeptide repeat domain"/>
    <property type="match status" value="1"/>
</dbReference>
<dbReference type="InterPro" id="IPR036388">
    <property type="entry name" value="WH-like_DNA-bd_sf"/>
</dbReference>
<dbReference type="Gene3D" id="1.10.10.10">
    <property type="entry name" value="Winged helix-like DNA-binding domain superfamily/Winged helix DNA-binding domain"/>
    <property type="match status" value="1"/>
</dbReference>
<comment type="caution">
    <text evidence="5">The sequence shown here is derived from an EMBL/GenBank/DDBJ whole genome shotgun (WGS) entry which is preliminary data.</text>
</comment>
<dbReference type="Pfam" id="PF03704">
    <property type="entry name" value="BTAD"/>
    <property type="match status" value="1"/>
</dbReference>
<dbReference type="InterPro" id="IPR011990">
    <property type="entry name" value="TPR-like_helical_dom_sf"/>
</dbReference>
<name>A0ABS5YNA6_9ACTN</name>
<evidence type="ECO:0000256" key="1">
    <source>
        <dbReference type="ARBA" id="ARBA00005820"/>
    </source>
</evidence>
<evidence type="ECO:0000259" key="4">
    <source>
        <dbReference type="SMART" id="SM01043"/>
    </source>
</evidence>
<evidence type="ECO:0000313" key="6">
    <source>
        <dbReference type="Proteomes" id="UP001519654"/>
    </source>
</evidence>
<comment type="similarity">
    <text evidence="1">Belongs to the AfsR/DnrI/RedD regulatory family.</text>
</comment>
<feature type="domain" description="OmpR/PhoB-type" evidence="3">
    <location>
        <begin position="25"/>
        <end position="102"/>
    </location>
</feature>
<dbReference type="EMBL" id="JAHKKG010000005">
    <property type="protein sequence ID" value="MBU2664948.1"/>
    <property type="molecule type" value="Genomic_DNA"/>
</dbReference>
<dbReference type="SMART" id="SM01043">
    <property type="entry name" value="BTAD"/>
    <property type="match status" value="1"/>
</dbReference>
<evidence type="ECO:0000259" key="3">
    <source>
        <dbReference type="SMART" id="SM00862"/>
    </source>
</evidence>
<keyword evidence="2" id="KW-0238">DNA-binding</keyword>
<organism evidence="5 6">
    <name type="scientific">Paractinoplanes bogorensis</name>
    <dbReference type="NCBI Taxonomy" id="1610840"/>
    <lineage>
        <taxon>Bacteria</taxon>
        <taxon>Bacillati</taxon>
        <taxon>Actinomycetota</taxon>
        <taxon>Actinomycetes</taxon>
        <taxon>Micromonosporales</taxon>
        <taxon>Micromonosporaceae</taxon>
        <taxon>Paractinoplanes</taxon>
    </lineage>
</organism>
<sequence>MIFPNDGRPLLAARFLGDFRVTIDGVPIDTASRRRTRHVLAHLLAHRRTAVPRDVLTEAFWPGATPSAARNNLHVALSGLRQALRAASPVAGVERTFDSYRIADTVRVWTDIEQFEHHRAAAEQAERRHEHARAMQEREVACQLYEADFLADELYLDWAGPIREALRLDMIALQGRLIDGYLEEGAYGPATFLARRLVEADPCNEPVNRQLMACYAAAGLRHLALAQYHRLAERLWDTLRVQPSYATTAFFHELRNPRHNGLTLIAS</sequence>
<reference evidence="5 6" key="1">
    <citation type="submission" date="2021-06" db="EMBL/GenBank/DDBJ databases">
        <title>Actinoplanes lichenicola sp. nov., and Actinoplanes ovalisporus sp. nov., isolated from lichen in Thailand.</title>
        <authorList>
            <person name="Saeng-In P."/>
            <person name="Kanchanasin P."/>
            <person name="Yuki M."/>
            <person name="Kudo T."/>
            <person name="Ohkuma M."/>
            <person name="Phongsopitanun W."/>
            <person name="Tanasupawat S."/>
        </authorList>
    </citation>
    <scope>NUCLEOTIDE SEQUENCE [LARGE SCALE GENOMIC DNA]</scope>
    <source>
        <strain evidence="5 6">NBRC 110975</strain>
    </source>
</reference>
<dbReference type="InterPro" id="IPR016032">
    <property type="entry name" value="Sig_transdc_resp-reg_C-effctor"/>
</dbReference>
<evidence type="ECO:0008006" key="7">
    <source>
        <dbReference type="Google" id="ProtNLM"/>
    </source>
</evidence>
<evidence type="ECO:0000313" key="5">
    <source>
        <dbReference type="EMBL" id="MBU2664948.1"/>
    </source>
</evidence>
<dbReference type="InterPro" id="IPR001867">
    <property type="entry name" value="OmpR/PhoB-type_DNA-bd"/>
</dbReference>